<dbReference type="GO" id="GO:0005737">
    <property type="term" value="C:cytoplasm"/>
    <property type="evidence" value="ECO:0007669"/>
    <property type="project" value="TreeGrafter"/>
</dbReference>
<dbReference type="STRING" id="610380.E2BAR4"/>
<evidence type="ECO:0000313" key="4">
    <source>
        <dbReference type="EMBL" id="EFN87199.1"/>
    </source>
</evidence>
<dbReference type="GO" id="GO:0046872">
    <property type="term" value="F:metal ion binding"/>
    <property type="evidence" value="ECO:0007669"/>
    <property type="project" value="UniProtKB-KW"/>
</dbReference>
<dbReference type="AlphaFoldDB" id="E2BAR4"/>
<dbReference type="InterPro" id="IPR011611">
    <property type="entry name" value="PfkB_dom"/>
</dbReference>
<organism evidence="5">
    <name type="scientific">Harpegnathos saltator</name>
    <name type="common">Jerdon's jumping ant</name>
    <dbReference type="NCBI Taxonomy" id="610380"/>
    <lineage>
        <taxon>Eukaryota</taxon>
        <taxon>Metazoa</taxon>
        <taxon>Ecdysozoa</taxon>
        <taxon>Arthropoda</taxon>
        <taxon>Hexapoda</taxon>
        <taxon>Insecta</taxon>
        <taxon>Pterygota</taxon>
        <taxon>Neoptera</taxon>
        <taxon>Endopterygota</taxon>
        <taxon>Hymenoptera</taxon>
        <taxon>Apocrita</taxon>
        <taxon>Aculeata</taxon>
        <taxon>Formicoidea</taxon>
        <taxon>Formicidae</taxon>
        <taxon>Ponerinae</taxon>
        <taxon>Ponerini</taxon>
        <taxon>Harpegnathos</taxon>
    </lineage>
</organism>
<dbReference type="SUPFAM" id="SSF53613">
    <property type="entry name" value="Ribokinase-like"/>
    <property type="match status" value="1"/>
</dbReference>
<dbReference type="InParanoid" id="E2BAR4"/>
<dbReference type="GO" id="GO:0016301">
    <property type="term" value="F:kinase activity"/>
    <property type="evidence" value="ECO:0007669"/>
    <property type="project" value="UniProtKB-KW"/>
</dbReference>
<feature type="region of interest" description="Disordered" evidence="2">
    <location>
        <begin position="22"/>
        <end position="49"/>
    </location>
</feature>
<gene>
    <name evidence="4" type="ORF">EAI_12889</name>
</gene>
<dbReference type="GO" id="GO:0016798">
    <property type="term" value="F:hydrolase activity, acting on glycosyl bonds"/>
    <property type="evidence" value="ECO:0007669"/>
    <property type="project" value="TreeGrafter"/>
</dbReference>
<proteinExistence type="predicted"/>
<dbReference type="OMA" id="FCINEME"/>
<dbReference type="EMBL" id="GL446831">
    <property type="protein sequence ID" value="EFN87199.1"/>
    <property type="molecule type" value="Genomic_DNA"/>
</dbReference>
<evidence type="ECO:0000256" key="2">
    <source>
        <dbReference type="SAM" id="MobiDB-lite"/>
    </source>
</evidence>
<feature type="compositionally biased region" description="Basic and acidic residues" evidence="2">
    <location>
        <begin position="25"/>
        <end position="44"/>
    </location>
</feature>
<dbReference type="GO" id="GO:0004730">
    <property type="term" value="F:pseudouridylate synthase activity"/>
    <property type="evidence" value="ECO:0007669"/>
    <property type="project" value="TreeGrafter"/>
</dbReference>
<evidence type="ECO:0000259" key="3">
    <source>
        <dbReference type="Pfam" id="PF00294"/>
    </source>
</evidence>
<reference evidence="4 5" key="1">
    <citation type="journal article" date="2010" name="Science">
        <title>Genomic comparison of the ants Camponotus floridanus and Harpegnathos saltator.</title>
        <authorList>
            <person name="Bonasio R."/>
            <person name="Zhang G."/>
            <person name="Ye C."/>
            <person name="Mutti N.S."/>
            <person name="Fang X."/>
            <person name="Qin N."/>
            <person name="Donahue G."/>
            <person name="Yang P."/>
            <person name="Li Q."/>
            <person name="Li C."/>
            <person name="Zhang P."/>
            <person name="Huang Z."/>
            <person name="Berger S.L."/>
            <person name="Reinberg D."/>
            <person name="Wang J."/>
            <person name="Liebig J."/>
        </authorList>
    </citation>
    <scope>NUCLEOTIDE SEQUENCE [LARGE SCALE GENOMIC DNA]</scope>
    <source>
        <strain evidence="4 5">R22 G/1</strain>
    </source>
</reference>
<keyword evidence="4" id="KW-0418">Kinase</keyword>
<sequence length="175" mass="19238">MFIMGLSKEFESRNRVQVRIQRSVHSAEVHQSTESDGRTHDGRSRRSCGGVGRNIAEALIKLGLANTRLISVVGDDEHGRLIVDSLGAGAETVKRLPDVDTARFTVVLNGNGECSFCINEMESFAAIAPELIREHRSHLEEASLLVLDANLPTDTMRYVLDIASQANVPSEFPHE</sequence>
<dbReference type="GO" id="GO:0006796">
    <property type="term" value="P:phosphate-containing compound metabolic process"/>
    <property type="evidence" value="ECO:0007669"/>
    <property type="project" value="UniProtKB-ARBA"/>
</dbReference>
<feature type="domain" description="Carbohydrate kinase PfkB" evidence="3">
    <location>
        <begin position="40"/>
        <end position="169"/>
    </location>
</feature>
<dbReference type="OrthoDB" id="198885at2759"/>
<dbReference type="Gene3D" id="3.40.1190.20">
    <property type="match status" value="1"/>
</dbReference>
<dbReference type="PANTHER" id="PTHR42909:SF1">
    <property type="entry name" value="CARBOHYDRATE KINASE PFKB DOMAIN-CONTAINING PROTEIN"/>
    <property type="match status" value="1"/>
</dbReference>
<accession>E2BAR4</accession>
<dbReference type="Pfam" id="PF00294">
    <property type="entry name" value="PfkB"/>
    <property type="match status" value="1"/>
</dbReference>
<protein>
    <submittedName>
        <fullName evidence="4">Uncharacterized sugar kinase yeiC</fullName>
    </submittedName>
</protein>
<evidence type="ECO:0000256" key="1">
    <source>
        <dbReference type="ARBA" id="ARBA00022723"/>
    </source>
</evidence>
<name>E2BAR4_HARSA</name>
<keyword evidence="4" id="KW-0808">Transferase</keyword>
<keyword evidence="1" id="KW-0479">Metal-binding</keyword>
<dbReference type="Proteomes" id="UP000008237">
    <property type="component" value="Unassembled WGS sequence"/>
</dbReference>
<dbReference type="PANTHER" id="PTHR42909">
    <property type="entry name" value="ZGC:136858"/>
    <property type="match status" value="1"/>
</dbReference>
<keyword evidence="5" id="KW-1185">Reference proteome</keyword>
<dbReference type="InterPro" id="IPR029056">
    <property type="entry name" value="Ribokinase-like"/>
</dbReference>
<evidence type="ECO:0000313" key="5">
    <source>
        <dbReference type="Proteomes" id="UP000008237"/>
    </source>
</evidence>